<evidence type="ECO:0000313" key="1">
    <source>
        <dbReference type="EMBL" id="ENZ38820.1"/>
    </source>
</evidence>
<dbReference type="PATRIC" id="fig|997897.5.peg.2539"/>
<accession>N9ZG30</accession>
<proteinExistence type="predicted"/>
<dbReference type="Proteomes" id="UP000013041">
    <property type="component" value="Unassembled WGS sequence"/>
</dbReference>
<organism evidence="1 2">
    <name type="scientific">Enterocloster bolteae 90B8</name>
    <dbReference type="NCBI Taxonomy" id="997897"/>
    <lineage>
        <taxon>Bacteria</taxon>
        <taxon>Bacillati</taxon>
        <taxon>Bacillota</taxon>
        <taxon>Clostridia</taxon>
        <taxon>Lachnospirales</taxon>
        <taxon>Lachnospiraceae</taxon>
        <taxon>Enterocloster</taxon>
    </lineage>
</organism>
<comment type="caution">
    <text evidence="1">The sequence shown here is derived from an EMBL/GenBank/DDBJ whole genome shotgun (WGS) entry which is preliminary data.</text>
</comment>
<evidence type="ECO:0000313" key="2">
    <source>
        <dbReference type="Proteomes" id="UP000013041"/>
    </source>
</evidence>
<dbReference type="EMBL" id="AGYG01000017">
    <property type="protein sequence ID" value="ENZ38820.1"/>
    <property type="molecule type" value="Genomic_DNA"/>
</dbReference>
<dbReference type="HOGENOM" id="CLU_3023906_0_0_9"/>
<gene>
    <name evidence="1" type="ORF">HMPREF1097_02377</name>
</gene>
<dbReference type="RefSeq" id="WP_002572192.1">
    <property type="nucleotide sequence ID" value="NZ_KB851153.1"/>
</dbReference>
<name>N9ZG30_9FIRM</name>
<reference evidence="1 2" key="1">
    <citation type="submission" date="2013-01" db="EMBL/GenBank/DDBJ databases">
        <title>The Genome Sequence of Clostridium bolteae 90B8.</title>
        <authorList>
            <consortium name="The Broad Institute Genome Sequencing Platform"/>
            <person name="Earl A."/>
            <person name="Ward D."/>
            <person name="Feldgarden M."/>
            <person name="Gevers D."/>
            <person name="Courvalin P."/>
            <person name="Lambert T."/>
            <person name="Walker B."/>
            <person name="Young S.K."/>
            <person name="Zeng Q."/>
            <person name="Gargeya S."/>
            <person name="Fitzgerald M."/>
            <person name="Haas B."/>
            <person name="Abouelleil A."/>
            <person name="Alvarado L."/>
            <person name="Arachchi H.M."/>
            <person name="Berlin A.M."/>
            <person name="Chapman S.B."/>
            <person name="Dewar J."/>
            <person name="Goldberg J."/>
            <person name="Griggs A."/>
            <person name="Gujja S."/>
            <person name="Hansen M."/>
            <person name="Howarth C."/>
            <person name="Imamovic A."/>
            <person name="Larimer J."/>
            <person name="McCowan C."/>
            <person name="Murphy C."/>
            <person name="Neiman D."/>
            <person name="Pearson M."/>
            <person name="Priest M."/>
            <person name="Roberts A."/>
            <person name="Saif S."/>
            <person name="Shea T."/>
            <person name="Sisk P."/>
            <person name="Sykes S."/>
            <person name="Wortman J."/>
            <person name="Nusbaum C."/>
            <person name="Birren B."/>
        </authorList>
    </citation>
    <scope>NUCLEOTIDE SEQUENCE [LARGE SCALE GENOMIC DNA]</scope>
    <source>
        <strain evidence="1 2">90B8</strain>
    </source>
</reference>
<dbReference type="AlphaFoldDB" id="N9ZG30"/>
<sequence>MDTDDKICMWCSKAILMRKEEYAVFKGILLSGKYSEREKRMILNAIEFIEKTALCQ</sequence>
<protein>
    <submittedName>
        <fullName evidence="1">Uncharacterized protein</fullName>
    </submittedName>
</protein>